<keyword evidence="5" id="KW-1185">Reference proteome</keyword>
<feature type="chain" id="PRO_5042283308" description="DUF7707 domain-containing protein" evidence="2">
    <location>
        <begin position="18"/>
        <end position="193"/>
    </location>
</feature>
<dbReference type="AlphaFoldDB" id="A0AAE8MX06"/>
<dbReference type="Pfam" id="PF24808">
    <property type="entry name" value="DUF7707"/>
    <property type="match status" value="1"/>
</dbReference>
<feature type="compositionally biased region" description="Acidic residues" evidence="1">
    <location>
        <begin position="129"/>
        <end position="138"/>
    </location>
</feature>
<dbReference type="EMBL" id="ONZQ02000004">
    <property type="protein sequence ID" value="SPO00906.1"/>
    <property type="molecule type" value="Genomic_DNA"/>
</dbReference>
<feature type="region of interest" description="Disordered" evidence="1">
    <location>
        <begin position="125"/>
        <end position="172"/>
    </location>
</feature>
<dbReference type="Proteomes" id="UP001187682">
    <property type="component" value="Unassembled WGS sequence"/>
</dbReference>
<accession>A0AAE8MX06</accession>
<sequence>MRVAIAYLALAAGLASAADKTPIEEFNIIPGNVPLVERGSWCMGERNTCDELCPGTPKENRCDINTLDYVCTCNNGTEPGLKYYQSSLYYFVCQEAFKQCTETNAGNPVELPKCKDDIQSKCGTLDTADLPDETDDSGSDSSSDETPKSTETTTADAGNDNSEDKGDDGNAASRAAWGTAAIGAAIGAFAFAL</sequence>
<protein>
    <recommendedName>
        <fullName evidence="3">DUF7707 domain-containing protein</fullName>
    </recommendedName>
</protein>
<name>A0AAE8MX06_9PEZI</name>
<reference evidence="4" key="1">
    <citation type="submission" date="2018-03" db="EMBL/GenBank/DDBJ databases">
        <authorList>
            <person name="Guldener U."/>
        </authorList>
    </citation>
    <scope>NUCLEOTIDE SEQUENCE</scope>
</reference>
<proteinExistence type="predicted"/>
<dbReference type="PANTHER" id="PTHR38118">
    <property type="entry name" value="ANCHORED CELL WALL PROTEIN 11-RELATED"/>
    <property type="match status" value="1"/>
</dbReference>
<organism evidence="4 5">
    <name type="scientific">Cephalotrichum gorgonifer</name>
    <dbReference type="NCBI Taxonomy" id="2041049"/>
    <lineage>
        <taxon>Eukaryota</taxon>
        <taxon>Fungi</taxon>
        <taxon>Dikarya</taxon>
        <taxon>Ascomycota</taxon>
        <taxon>Pezizomycotina</taxon>
        <taxon>Sordariomycetes</taxon>
        <taxon>Hypocreomycetidae</taxon>
        <taxon>Microascales</taxon>
        <taxon>Microascaceae</taxon>
        <taxon>Cephalotrichum</taxon>
    </lineage>
</organism>
<evidence type="ECO:0000313" key="4">
    <source>
        <dbReference type="EMBL" id="SPO00906.1"/>
    </source>
</evidence>
<evidence type="ECO:0000259" key="3">
    <source>
        <dbReference type="Pfam" id="PF24808"/>
    </source>
</evidence>
<dbReference type="PANTHER" id="PTHR38118:SF3">
    <property type="entry name" value="ANCHORED CELL WALL PROTEIN 11"/>
    <property type="match status" value="1"/>
</dbReference>
<feature type="domain" description="DUF7707" evidence="3">
    <location>
        <begin position="27"/>
        <end position="126"/>
    </location>
</feature>
<evidence type="ECO:0000256" key="2">
    <source>
        <dbReference type="SAM" id="SignalP"/>
    </source>
</evidence>
<evidence type="ECO:0000256" key="1">
    <source>
        <dbReference type="SAM" id="MobiDB-lite"/>
    </source>
</evidence>
<evidence type="ECO:0000313" key="5">
    <source>
        <dbReference type="Proteomes" id="UP001187682"/>
    </source>
</evidence>
<gene>
    <name evidence="4" type="ORF">DNG_03654</name>
</gene>
<comment type="caution">
    <text evidence="4">The sequence shown here is derived from an EMBL/GenBank/DDBJ whole genome shotgun (WGS) entry which is preliminary data.</text>
</comment>
<dbReference type="InterPro" id="IPR056124">
    <property type="entry name" value="DUF7707"/>
</dbReference>
<feature type="signal peptide" evidence="2">
    <location>
        <begin position="1"/>
        <end position="17"/>
    </location>
</feature>
<keyword evidence="2" id="KW-0732">Signal</keyword>